<keyword evidence="9" id="KW-0460">Magnesium</keyword>
<dbReference type="PRINTS" id="PR00120">
    <property type="entry name" value="HATPASE"/>
</dbReference>
<dbReference type="InterPro" id="IPR023214">
    <property type="entry name" value="HAD_sf"/>
</dbReference>
<dbReference type="InterPro" id="IPR008250">
    <property type="entry name" value="ATPase_P-typ_transduc_dom_A_sf"/>
</dbReference>
<dbReference type="Gene3D" id="3.40.50.1000">
    <property type="entry name" value="HAD superfamily/HAD-like"/>
    <property type="match status" value="1"/>
</dbReference>
<evidence type="ECO:0000256" key="2">
    <source>
        <dbReference type="ARBA" id="ARBA00022448"/>
    </source>
</evidence>
<dbReference type="GO" id="GO:0005388">
    <property type="term" value="F:P-type calcium transporter activity"/>
    <property type="evidence" value="ECO:0007669"/>
    <property type="project" value="UniProtKB-EC"/>
</dbReference>
<dbReference type="SFLD" id="SFLDS00003">
    <property type="entry name" value="Haloacid_Dehalogenase"/>
    <property type="match status" value="1"/>
</dbReference>
<evidence type="ECO:0000256" key="11">
    <source>
        <dbReference type="ARBA" id="ARBA00022989"/>
    </source>
</evidence>
<dbReference type="InterPro" id="IPR001757">
    <property type="entry name" value="P_typ_ATPase"/>
</dbReference>
<dbReference type="Proteomes" id="UP000290189">
    <property type="component" value="Unassembled WGS sequence"/>
</dbReference>
<comment type="subcellular location">
    <subcellularLocation>
        <location evidence="1">Endomembrane system</location>
        <topology evidence="1">Multi-pass membrane protein</topology>
    </subcellularLocation>
    <subcellularLocation>
        <location evidence="15">Membrane</location>
        <topology evidence="15">Multi-pass membrane protein</topology>
    </subcellularLocation>
</comment>
<dbReference type="NCBIfam" id="TIGR01494">
    <property type="entry name" value="ATPase_P-type"/>
    <property type="match status" value="2"/>
</dbReference>
<keyword evidence="8 15" id="KW-0067">ATP-binding</keyword>
<dbReference type="SUPFAM" id="SSF81665">
    <property type="entry name" value="Calcium ATPase, transmembrane domain M"/>
    <property type="match status" value="1"/>
</dbReference>
<feature type="transmembrane region" description="Helical" evidence="15">
    <location>
        <begin position="919"/>
        <end position="943"/>
    </location>
</feature>
<dbReference type="EMBL" id="OVEO01000013">
    <property type="protein sequence ID" value="SPQ99911.1"/>
    <property type="molecule type" value="Genomic_DNA"/>
</dbReference>
<evidence type="ECO:0000256" key="6">
    <source>
        <dbReference type="ARBA" id="ARBA00022741"/>
    </source>
</evidence>
<keyword evidence="6 15" id="KW-0547">Nucleotide-binding</keyword>
<dbReference type="AlphaFoldDB" id="A0A3P3YI95"/>
<comment type="similarity">
    <text evidence="15">Belongs to the cation transport ATPase (P-type) (TC 3.A.3) family.</text>
</comment>
<evidence type="ECO:0000256" key="12">
    <source>
        <dbReference type="ARBA" id="ARBA00023065"/>
    </source>
</evidence>
<dbReference type="InterPro" id="IPR044492">
    <property type="entry name" value="P_typ_ATPase_HD_dom"/>
</dbReference>
<dbReference type="PANTHER" id="PTHR24093">
    <property type="entry name" value="CATION TRANSPORTING ATPASE"/>
    <property type="match status" value="1"/>
</dbReference>
<comment type="caution">
    <text evidence="15">Lacks conserved residue(s) required for the propagation of feature annotation.</text>
</comment>
<comment type="function">
    <text evidence="15">Catalyzes the hydrolysis of ATP coupled with the transport of calcium.</text>
</comment>
<dbReference type="Gene3D" id="2.70.150.10">
    <property type="entry name" value="Calcium-transporting ATPase, cytoplasmic transduction domain A"/>
    <property type="match status" value="1"/>
</dbReference>
<dbReference type="InterPro" id="IPR004014">
    <property type="entry name" value="ATPase_P-typ_cation-transptr_N"/>
</dbReference>
<dbReference type="SMART" id="SM00831">
    <property type="entry name" value="Cation_ATPase_N"/>
    <property type="match status" value="1"/>
</dbReference>
<feature type="transmembrane region" description="Helical" evidence="15">
    <location>
        <begin position="340"/>
        <end position="366"/>
    </location>
</feature>
<evidence type="ECO:0000313" key="17">
    <source>
        <dbReference type="EMBL" id="SPQ99911.1"/>
    </source>
</evidence>
<evidence type="ECO:0000256" key="7">
    <source>
        <dbReference type="ARBA" id="ARBA00022837"/>
    </source>
</evidence>
<keyword evidence="10" id="KW-1278">Translocase</keyword>
<dbReference type="Gene3D" id="1.20.1110.10">
    <property type="entry name" value="Calcium-transporting ATPase, transmembrane domain"/>
    <property type="match status" value="2"/>
</dbReference>
<dbReference type="GO" id="GO:0012505">
    <property type="term" value="C:endomembrane system"/>
    <property type="evidence" value="ECO:0007669"/>
    <property type="project" value="UniProtKB-SubCell"/>
</dbReference>
<feature type="transmembrane region" description="Helical" evidence="15">
    <location>
        <begin position="848"/>
        <end position="867"/>
    </location>
</feature>
<evidence type="ECO:0000256" key="15">
    <source>
        <dbReference type="RuleBase" id="RU361146"/>
    </source>
</evidence>
<dbReference type="Pfam" id="PF00689">
    <property type="entry name" value="Cation_ATPase_C"/>
    <property type="match status" value="1"/>
</dbReference>
<dbReference type="Pfam" id="PF13246">
    <property type="entry name" value="Cation_ATPase"/>
    <property type="match status" value="1"/>
</dbReference>
<evidence type="ECO:0000256" key="13">
    <source>
        <dbReference type="ARBA" id="ARBA00023136"/>
    </source>
</evidence>
<keyword evidence="3 15" id="KW-0109">Calcium transport</keyword>
<dbReference type="NCBIfam" id="TIGR01517">
    <property type="entry name" value="ATPase-IIB_Ca"/>
    <property type="match status" value="1"/>
</dbReference>
<reference evidence="17 18" key="1">
    <citation type="submission" date="2018-03" db="EMBL/GenBank/DDBJ databases">
        <authorList>
            <person name="Fogelqvist J."/>
        </authorList>
    </citation>
    <scope>NUCLEOTIDE SEQUENCE [LARGE SCALE GENOMIC DNA]</scope>
</reference>
<evidence type="ECO:0000256" key="1">
    <source>
        <dbReference type="ARBA" id="ARBA00004127"/>
    </source>
</evidence>
<feature type="domain" description="Cation-transporting P-type ATPase N-terminal" evidence="16">
    <location>
        <begin position="67"/>
        <end position="140"/>
    </location>
</feature>
<keyword evidence="4 15" id="KW-0812">Transmembrane</keyword>
<dbReference type="FunFam" id="1.20.1110.10:FF:000039">
    <property type="entry name" value="Calcium-transporting ATPase"/>
    <property type="match status" value="1"/>
</dbReference>
<evidence type="ECO:0000259" key="16">
    <source>
        <dbReference type="SMART" id="SM00831"/>
    </source>
</evidence>
<dbReference type="InterPro" id="IPR006408">
    <property type="entry name" value="P-type_ATPase_IIB"/>
</dbReference>
<dbReference type="PRINTS" id="PR00119">
    <property type="entry name" value="CATATPASE"/>
</dbReference>
<keyword evidence="17" id="KW-0496">Mitochondrion</keyword>
<dbReference type="GO" id="GO:0005886">
    <property type="term" value="C:plasma membrane"/>
    <property type="evidence" value="ECO:0007669"/>
    <property type="project" value="TreeGrafter"/>
</dbReference>
<dbReference type="InterPro" id="IPR059000">
    <property type="entry name" value="ATPase_P-type_domA"/>
</dbReference>
<gene>
    <name evidence="17" type="ORF">PLBR_LOCUS7126</name>
</gene>
<keyword evidence="7 15" id="KW-0106">Calcium</keyword>
<dbReference type="InterPro" id="IPR036412">
    <property type="entry name" value="HAD-like_sf"/>
</dbReference>
<evidence type="ECO:0000256" key="5">
    <source>
        <dbReference type="ARBA" id="ARBA00022723"/>
    </source>
</evidence>
<evidence type="ECO:0000256" key="14">
    <source>
        <dbReference type="ARBA" id="ARBA00048694"/>
    </source>
</evidence>
<feature type="transmembrane region" description="Helical" evidence="15">
    <location>
        <begin position="813"/>
        <end position="836"/>
    </location>
</feature>
<protein>
    <recommendedName>
        <fullName evidence="15">Calcium-transporting ATPase</fullName>
        <ecNumber evidence="15">7.2.2.10</ecNumber>
    </recommendedName>
</protein>
<feature type="transmembrane region" description="Helical" evidence="15">
    <location>
        <begin position="147"/>
        <end position="167"/>
    </location>
</feature>
<dbReference type="Gene3D" id="3.40.1110.10">
    <property type="entry name" value="Calcium-transporting ATPase, cytoplasmic domain N"/>
    <property type="match status" value="1"/>
</dbReference>
<dbReference type="SUPFAM" id="SSF56784">
    <property type="entry name" value="HAD-like"/>
    <property type="match status" value="1"/>
</dbReference>
<comment type="catalytic activity">
    <reaction evidence="14 15">
        <text>Ca(2+)(in) + ATP + H2O = Ca(2+)(out) + ADP + phosphate + H(+)</text>
        <dbReference type="Rhea" id="RHEA:18105"/>
        <dbReference type="ChEBI" id="CHEBI:15377"/>
        <dbReference type="ChEBI" id="CHEBI:15378"/>
        <dbReference type="ChEBI" id="CHEBI:29108"/>
        <dbReference type="ChEBI" id="CHEBI:30616"/>
        <dbReference type="ChEBI" id="CHEBI:43474"/>
        <dbReference type="ChEBI" id="CHEBI:456216"/>
        <dbReference type="EC" id="7.2.2.10"/>
    </reaction>
</comment>
<evidence type="ECO:0000256" key="4">
    <source>
        <dbReference type="ARBA" id="ARBA00022692"/>
    </source>
</evidence>
<evidence type="ECO:0000256" key="9">
    <source>
        <dbReference type="ARBA" id="ARBA00022842"/>
    </source>
</evidence>
<sequence length="971" mass="105886">MSFAVRMGSFKRLNVPVGGGDEGPGEFLVRPWIAAPSVGQHVFTYDADDLRAMTRRGNPSLLAEMGGVQGLAAALRSNLRTGLHSDEFSTQFAKRRVAYGRNAVDKPPCPSFLKLAWQALHDPMLVALCTAGTVSMGIGLYRDLSKGWIEGTAILFAVVAVTIVDAWNNWRKERQFRQMDDDKDRTFTLVMRNGETVQVDSSDVNVGDIVILRSGSLVPADAVFVAGDNVKCNESQLTGENIAVKKNARSPFVFAGTEVVDGEGLFIVTAVGIRTEWGQIMASVTQERHLTPLQIKLEKMAAKLGKGGLAVSLILFISLLCKSAYQLIGDDSYDLWSDITNAVIIAVTILVVAIPEGLPLAVTVSLSYSMKAMVKDNIFVRVLSACETMGNATQICSDKTGTLTQNQMTVVRALVVDRIFNVPGLKPNVSADVAHLIAEGIALNSKALVVSQEGPLSKMDGGNPTECALLLWAVSEFQCDYARSAVLFQPSPHVCRIHIKGAAEQVVGASPFDKDACRKVLSSDGSVLELSGSLRRRVLEQITSMTREGLRCIALAYQDVERLPEELAETDDVNADNLVLIAVCGMKDPIRPEAPISVARCQRAGVVVRMVTGDHVDTATFIARECGIVSSANDTIVTGDQFRSWTVREKYLNVPSMRVLARSRPDDKEQLVRFLREQGEVVAVTGDGTNDAPALAAAHVGFSMGLTGSDVAKRASHIIIMDDNFASIVKAIMWGRSCFDNIRRFVQFQTTVNVVAVTFALIGSFTQFEVPLKAVQLLWVNLIMDTMAALALGTEKPTLDLLNRRPYRLNAALVNSIMWRNIICQSVFQLIVLGYLLLYFDRGDRSEAVMLTIVFNTFVFLQVFNELNARLVNVGEHNPFRGLCRNPVFLSVLGGTVIVQTILVEALNEFAQTVPLTLSDWGLCIGLGALSLPIGCIVCRLPVTEDENAFHRSLDLNPDSPDFDDLHKTTV</sequence>
<dbReference type="PANTHER" id="PTHR24093:SF369">
    <property type="entry name" value="CALCIUM-TRANSPORTING ATPASE"/>
    <property type="match status" value="1"/>
</dbReference>
<dbReference type="InterPro" id="IPR023298">
    <property type="entry name" value="ATPase_P-typ_TM_dom_sf"/>
</dbReference>
<dbReference type="GO" id="GO:0016887">
    <property type="term" value="F:ATP hydrolysis activity"/>
    <property type="evidence" value="ECO:0007669"/>
    <property type="project" value="InterPro"/>
</dbReference>
<evidence type="ECO:0000256" key="8">
    <source>
        <dbReference type="ARBA" id="ARBA00022840"/>
    </source>
</evidence>
<dbReference type="Pfam" id="PF00690">
    <property type="entry name" value="Cation_ATPase_N"/>
    <property type="match status" value="1"/>
</dbReference>
<proteinExistence type="inferred from homology"/>
<name>A0A3P3YI95_PLABS</name>
<accession>A0A3P3YI95</accession>
<keyword evidence="2 15" id="KW-0813">Transport</keyword>
<keyword evidence="11 15" id="KW-1133">Transmembrane helix</keyword>
<dbReference type="InterPro" id="IPR018303">
    <property type="entry name" value="ATPase_P-typ_P_site"/>
</dbReference>
<dbReference type="Pfam" id="PF00122">
    <property type="entry name" value="E1-E2_ATPase"/>
    <property type="match status" value="1"/>
</dbReference>
<keyword evidence="13 15" id="KW-0472">Membrane</keyword>
<organism evidence="17 18">
    <name type="scientific">Plasmodiophora brassicae</name>
    <name type="common">Clubroot disease agent</name>
    <dbReference type="NCBI Taxonomy" id="37360"/>
    <lineage>
        <taxon>Eukaryota</taxon>
        <taxon>Sar</taxon>
        <taxon>Rhizaria</taxon>
        <taxon>Endomyxa</taxon>
        <taxon>Phytomyxea</taxon>
        <taxon>Plasmodiophorida</taxon>
        <taxon>Plasmodiophoridae</taxon>
        <taxon>Plasmodiophora</taxon>
    </lineage>
</organism>
<dbReference type="InterPro" id="IPR006068">
    <property type="entry name" value="ATPase_P-typ_cation-transptr_C"/>
</dbReference>
<dbReference type="EC" id="7.2.2.10" evidence="15"/>
<dbReference type="GO" id="GO:0005524">
    <property type="term" value="F:ATP binding"/>
    <property type="evidence" value="ECO:0007669"/>
    <property type="project" value="UniProtKB-KW"/>
</dbReference>
<dbReference type="SFLD" id="SFLDF00027">
    <property type="entry name" value="p-type_atpase"/>
    <property type="match status" value="1"/>
</dbReference>
<evidence type="ECO:0000256" key="3">
    <source>
        <dbReference type="ARBA" id="ARBA00022568"/>
    </source>
</evidence>
<evidence type="ECO:0000313" key="18">
    <source>
        <dbReference type="Proteomes" id="UP000290189"/>
    </source>
</evidence>
<feature type="transmembrane region" description="Helical" evidence="15">
    <location>
        <begin position="309"/>
        <end position="328"/>
    </location>
</feature>
<dbReference type="PROSITE" id="PS00154">
    <property type="entry name" value="ATPASE_E1_E2"/>
    <property type="match status" value="1"/>
</dbReference>
<dbReference type="SFLD" id="SFLDG00002">
    <property type="entry name" value="C1.7:_P-type_atpase_like"/>
    <property type="match status" value="1"/>
</dbReference>
<keyword evidence="12 15" id="KW-0406">Ion transport</keyword>
<dbReference type="InterPro" id="IPR023299">
    <property type="entry name" value="ATPase_P-typ_cyto_dom_N"/>
</dbReference>
<keyword evidence="5" id="KW-0479">Metal-binding</keyword>
<geneLocation type="mitochondrion" evidence="17"/>
<evidence type="ECO:0000256" key="10">
    <source>
        <dbReference type="ARBA" id="ARBA00022967"/>
    </source>
</evidence>
<dbReference type="SUPFAM" id="SSF81653">
    <property type="entry name" value="Calcium ATPase, transduction domain A"/>
    <property type="match status" value="1"/>
</dbReference>
<feature type="transmembrane region" description="Helical" evidence="15">
    <location>
        <begin position="888"/>
        <end position="907"/>
    </location>
</feature>
<dbReference type="GO" id="GO:0046872">
    <property type="term" value="F:metal ion binding"/>
    <property type="evidence" value="ECO:0007669"/>
    <property type="project" value="UniProtKB-KW"/>
</dbReference>